<gene>
    <name evidence="1" type="ORF">ASIM_LOCUS7930</name>
</gene>
<name>A0A0M3JKJ6_ANISI</name>
<dbReference type="AlphaFoldDB" id="A0A0M3JKJ6"/>
<keyword evidence="2" id="KW-1185">Reference proteome</keyword>
<sequence length="71" mass="8622">MLIEIADDAFALAEYGRLSYLIPLRMTEYLRKEQEVMPFFTFFTQFEYIYQRLYRHANATLMNVRLTQIIC</sequence>
<dbReference type="OrthoDB" id="6622017at2759"/>
<dbReference type="Gene3D" id="1.10.3480.20">
    <property type="match status" value="1"/>
</dbReference>
<evidence type="ECO:0000313" key="2">
    <source>
        <dbReference type="Proteomes" id="UP000267096"/>
    </source>
</evidence>
<dbReference type="WBParaSite" id="ASIM_0000817001-mRNA-1">
    <property type="protein sequence ID" value="ASIM_0000817001-mRNA-1"/>
    <property type="gene ID" value="ASIM_0000817001"/>
</dbReference>
<reference evidence="3" key="1">
    <citation type="submission" date="2017-02" db="UniProtKB">
        <authorList>
            <consortium name="WormBaseParasite"/>
        </authorList>
    </citation>
    <scope>IDENTIFICATION</scope>
</reference>
<reference evidence="1 2" key="2">
    <citation type="submission" date="2018-11" db="EMBL/GenBank/DDBJ databases">
        <authorList>
            <consortium name="Pathogen Informatics"/>
        </authorList>
    </citation>
    <scope>NUCLEOTIDE SEQUENCE [LARGE SCALE GENOMIC DNA]</scope>
</reference>
<dbReference type="EMBL" id="UYRR01020235">
    <property type="protein sequence ID" value="VDK30392.1"/>
    <property type="molecule type" value="Genomic_DNA"/>
</dbReference>
<dbReference type="Proteomes" id="UP000267096">
    <property type="component" value="Unassembled WGS sequence"/>
</dbReference>
<evidence type="ECO:0000313" key="3">
    <source>
        <dbReference type="WBParaSite" id="ASIM_0000817001-mRNA-1"/>
    </source>
</evidence>
<protein>
    <submittedName>
        <fullName evidence="3">Transcriptional regulator</fullName>
    </submittedName>
</protein>
<accession>A0A0M3JKJ6</accession>
<proteinExistence type="predicted"/>
<organism evidence="3">
    <name type="scientific">Anisakis simplex</name>
    <name type="common">Herring worm</name>
    <dbReference type="NCBI Taxonomy" id="6269"/>
    <lineage>
        <taxon>Eukaryota</taxon>
        <taxon>Metazoa</taxon>
        <taxon>Ecdysozoa</taxon>
        <taxon>Nematoda</taxon>
        <taxon>Chromadorea</taxon>
        <taxon>Rhabditida</taxon>
        <taxon>Spirurina</taxon>
        <taxon>Ascaridomorpha</taxon>
        <taxon>Ascaridoidea</taxon>
        <taxon>Anisakidae</taxon>
        <taxon>Anisakis</taxon>
        <taxon>Anisakis simplex complex</taxon>
    </lineage>
</organism>
<evidence type="ECO:0000313" key="1">
    <source>
        <dbReference type="EMBL" id="VDK30392.1"/>
    </source>
</evidence>